<dbReference type="InterPro" id="IPR036388">
    <property type="entry name" value="WH-like_DNA-bd_sf"/>
</dbReference>
<comment type="similarity">
    <text evidence="1">Belongs to the sigma-70 factor family. ECF subfamily.</text>
</comment>
<dbReference type="NCBIfam" id="TIGR02937">
    <property type="entry name" value="sigma70-ECF"/>
    <property type="match status" value="1"/>
</dbReference>
<dbReference type="Proteomes" id="UP001597440">
    <property type="component" value="Unassembled WGS sequence"/>
</dbReference>
<dbReference type="EMBL" id="JBHULD010000018">
    <property type="protein sequence ID" value="MFD2556553.1"/>
    <property type="molecule type" value="Genomic_DNA"/>
</dbReference>
<dbReference type="InterPro" id="IPR007627">
    <property type="entry name" value="RNA_pol_sigma70_r2"/>
</dbReference>
<dbReference type="Pfam" id="PF04542">
    <property type="entry name" value="Sigma70_r2"/>
    <property type="match status" value="1"/>
</dbReference>
<dbReference type="InterPro" id="IPR014284">
    <property type="entry name" value="RNA_pol_sigma-70_dom"/>
</dbReference>
<keyword evidence="3" id="KW-0731">Sigma factor</keyword>
<evidence type="ECO:0000256" key="4">
    <source>
        <dbReference type="ARBA" id="ARBA00023163"/>
    </source>
</evidence>
<dbReference type="RefSeq" id="WP_210352389.1">
    <property type="nucleotide sequence ID" value="NZ_JAEQMU010000001.1"/>
</dbReference>
<name>A0ABW5L709_9SPHI</name>
<dbReference type="SUPFAM" id="SSF88659">
    <property type="entry name" value="Sigma3 and sigma4 domains of RNA polymerase sigma factors"/>
    <property type="match status" value="1"/>
</dbReference>
<sequence>MTKLDLGVERVHIDGLKRSDPAVFKAVYDFYWARLYISAFNLLRDKEQAEDVVQEVFSYLWNNAPTLEIKNLTAWLFTSVRYQVFNVIRSGKVRNKFENLHVIEEFSSNIAEIKLDREDIQRRLMASLDELPPRCKEIFLLSRFEYLSYKEIAERLELSEKTIENQIGIALKKLRISLRDLAFLLPLLFLR</sequence>
<evidence type="ECO:0000313" key="7">
    <source>
        <dbReference type="EMBL" id="MFD2556553.1"/>
    </source>
</evidence>
<feature type="domain" description="RNA polymerase sigma factor 70 region 4 type 2" evidence="6">
    <location>
        <begin position="122"/>
        <end position="174"/>
    </location>
</feature>
<keyword evidence="4" id="KW-0804">Transcription</keyword>
<dbReference type="Pfam" id="PF08281">
    <property type="entry name" value="Sigma70_r4_2"/>
    <property type="match status" value="1"/>
</dbReference>
<dbReference type="InterPro" id="IPR014327">
    <property type="entry name" value="RNA_pol_sigma70_bacteroid"/>
</dbReference>
<dbReference type="Gene3D" id="1.10.10.10">
    <property type="entry name" value="Winged helix-like DNA-binding domain superfamily/Winged helix DNA-binding domain"/>
    <property type="match status" value="1"/>
</dbReference>
<gene>
    <name evidence="7" type="ORF">ACFSQW_19320</name>
</gene>
<dbReference type="Gene3D" id="1.10.1740.10">
    <property type="match status" value="1"/>
</dbReference>
<keyword evidence="8" id="KW-1185">Reference proteome</keyword>
<dbReference type="InterPro" id="IPR013249">
    <property type="entry name" value="RNA_pol_sigma70_r4_t2"/>
</dbReference>
<evidence type="ECO:0000259" key="6">
    <source>
        <dbReference type="Pfam" id="PF08281"/>
    </source>
</evidence>
<evidence type="ECO:0000256" key="3">
    <source>
        <dbReference type="ARBA" id="ARBA00023082"/>
    </source>
</evidence>
<keyword evidence="2" id="KW-0805">Transcription regulation</keyword>
<organism evidence="7 8">
    <name type="scientific">Sphingobacterium tabacisoli</name>
    <dbReference type="NCBI Taxonomy" id="2044855"/>
    <lineage>
        <taxon>Bacteria</taxon>
        <taxon>Pseudomonadati</taxon>
        <taxon>Bacteroidota</taxon>
        <taxon>Sphingobacteriia</taxon>
        <taxon>Sphingobacteriales</taxon>
        <taxon>Sphingobacteriaceae</taxon>
        <taxon>Sphingobacterium</taxon>
    </lineage>
</organism>
<dbReference type="InterPro" id="IPR013324">
    <property type="entry name" value="RNA_pol_sigma_r3/r4-like"/>
</dbReference>
<dbReference type="InterPro" id="IPR013325">
    <property type="entry name" value="RNA_pol_sigma_r2"/>
</dbReference>
<accession>A0ABW5L709</accession>
<reference evidence="8" key="1">
    <citation type="journal article" date="2019" name="Int. J. Syst. Evol. Microbiol.">
        <title>The Global Catalogue of Microorganisms (GCM) 10K type strain sequencing project: providing services to taxonomists for standard genome sequencing and annotation.</title>
        <authorList>
            <consortium name="The Broad Institute Genomics Platform"/>
            <consortium name="The Broad Institute Genome Sequencing Center for Infectious Disease"/>
            <person name="Wu L."/>
            <person name="Ma J."/>
        </authorList>
    </citation>
    <scope>NUCLEOTIDE SEQUENCE [LARGE SCALE GENOMIC DNA]</scope>
    <source>
        <strain evidence="8">KCTC 52298</strain>
    </source>
</reference>
<evidence type="ECO:0000259" key="5">
    <source>
        <dbReference type="Pfam" id="PF04542"/>
    </source>
</evidence>
<evidence type="ECO:0000256" key="1">
    <source>
        <dbReference type="ARBA" id="ARBA00010641"/>
    </source>
</evidence>
<proteinExistence type="inferred from homology"/>
<protein>
    <submittedName>
        <fullName evidence="7">RNA polymerase sigma-70 factor</fullName>
    </submittedName>
</protein>
<evidence type="ECO:0000313" key="8">
    <source>
        <dbReference type="Proteomes" id="UP001597440"/>
    </source>
</evidence>
<dbReference type="SUPFAM" id="SSF88946">
    <property type="entry name" value="Sigma2 domain of RNA polymerase sigma factors"/>
    <property type="match status" value="1"/>
</dbReference>
<dbReference type="NCBIfam" id="TIGR02985">
    <property type="entry name" value="Sig70_bacteroi1"/>
    <property type="match status" value="1"/>
</dbReference>
<feature type="domain" description="RNA polymerase sigma-70 region 2" evidence="5">
    <location>
        <begin position="36"/>
        <end position="90"/>
    </location>
</feature>
<comment type="caution">
    <text evidence="7">The sequence shown here is derived from an EMBL/GenBank/DDBJ whole genome shotgun (WGS) entry which is preliminary data.</text>
</comment>
<dbReference type="CDD" id="cd06171">
    <property type="entry name" value="Sigma70_r4"/>
    <property type="match status" value="1"/>
</dbReference>
<dbReference type="InterPro" id="IPR039425">
    <property type="entry name" value="RNA_pol_sigma-70-like"/>
</dbReference>
<dbReference type="PANTHER" id="PTHR43133:SF46">
    <property type="entry name" value="RNA POLYMERASE SIGMA-70 FACTOR ECF SUBFAMILY"/>
    <property type="match status" value="1"/>
</dbReference>
<dbReference type="PANTHER" id="PTHR43133">
    <property type="entry name" value="RNA POLYMERASE ECF-TYPE SIGMA FACTO"/>
    <property type="match status" value="1"/>
</dbReference>
<evidence type="ECO:0000256" key="2">
    <source>
        <dbReference type="ARBA" id="ARBA00023015"/>
    </source>
</evidence>